<dbReference type="OrthoDB" id="6270329at2759"/>
<dbReference type="PANTHER" id="PTHR46373">
    <property type="entry name" value="PROTEIN RKD4"/>
    <property type="match status" value="1"/>
</dbReference>
<keyword evidence="2" id="KW-0805">Transcription regulation</keyword>
<dbReference type="AlphaFoldDB" id="A0A976FRM2"/>
<evidence type="ECO:0000313" key="9">
    <source>
        <dbReference type="Proteomes" id="UP000294530"/>
    </source>
</evidence>
<dbReference type="GO" id="GO:0003700">
    <property type="term" value="F:DNA-binding transcription factor activity"/>
    <property type="evidence" value="ECO:0007669"/>
    <property type="project" value="InterPro"/>
</dbReference>
<keyword evidence="3" id="KW-0175">Coiled coil</keyword>
<proteinExistence type="predicted"/>
<evidence type="ECO:0000256" key="6">
    <source>
        <dbReference type="ARBA" id="ARBA00023242"/>
    </source>
</evidence>
<organism evidence="8 9">
    <name type="scientific">Bremia lactucae</name>
    <name type="common">Lettuce downy mildew</name>
    <dbReference type="NCBI Taxonomy" id="4779"/>
    <lineage>
        <taxon>Eukaryota</taxon>
        <taxon>Sar</taxon>
        <taxon>Stramenopiles</taxon>
        <taxon>Oomycota</taxon>
        <taxon>Peronosporomycetes</taxon>
        <taxon>Peronosporales</taxon>
        <taxon>Peronosporaceae</taxon>
        <taxon>Bremia</taxon>
    </lineage>
</organism>
<dbReference type="RefSeq" id="XP_067821251.1">
    <property type="nucleotide sequence ID" value="XM_067959199.1"/>
</dbReference>
<keyword evidence="9" id="KW-1185">Reference proteome</keyword>
<dbReference type="PANTHER" id="PTHR46373:SF2">
    <property type="entry name" value="RWP-RK DOMAIN-CONTAINING PROTEIN"/>
    <property type="match status" value="1"/>
</dbReference>
<evidence type="ECO:0000256" key="1">
    <source>
        <dbReference type="ARBA" id="ARBA00004049"/>
    </source>
</evidence>
<dbReference type="InterPro" id="IPR044607">
    <property type="entry name" value="RKD-like"/>
</dbReference>
<evidence type="ECO:0000256" key="3">
    <source>
        <dbReference type="ARBA" id="ARBA00023054"/>
    </source>
</evidence>
<dbReference type="PROSITE" id="PS51519">
    <property type="entry name" value="RWP_RK"/>
    <property type="match status" value="1"/>
</dbReference>
<dbReference type="InterPro" id="IPR003035">
    <property type="entry name" value="RWP-RK_dom"/>
</dbReference>
<dbReference type="Proteomes" id="UP000294530">
    <property type="component" value="Unassembled WGS sequence"/>
</dbReference>
<protein>
    <recommendedName>
        <fullName evidence="7">RWP-RK domain-containing protein</fullName>
    </recommendedName>
</protein>
<sequence>MSVFAAIREQDIPFGDKPSHSALERRALPSLNVGPSQLCTSKRFTPKLLHVTPMSLRPTHVVQTPKMKSVRATPKASRSITLDMLRPHFEKPLTEVAARFGVCMTLMKKICRKNGVPRWPHRQIRGLRKSIWSIQKALRNCNSDTQRRSYNDHLQRQQAKLVMLINRPAGPPSKVTFQLDWCSPRSEGTSKVIETAPVPVFSAARQVLHFEIPTLQKSQMANVSPRLPSIASLLAKYGAVSCVRVAI</sequence>
<keyword evidence="4" id="KW-0238">DNA-binding</keyword>
<evidence type="ECO:0000256" key="5">
    <source>
        <dbReference type="ARBA" id="ARBA00023163"/>
    </source>
</evidence>
<reference evidence="8 9" key="1">
    <citation type="journal article" date="2021" name="Genome Biol.">
        <title>AFLAP: assembly-free linkage analysis pipeline using k-mers from genome sequencing data.</title>
        <authorList>
            <person name="Fletcher K."/>
            <person name="Zhang L."/>
            <person name="Gil J."/>
            <person name="Han R."/>
            <person name="Cavanaugh K."/>
            <person name="Michelmore R."/>
        </authorList>
    </citation>
    <scope>NUCLEOTIDE SEQUENCE [LARGE SCALE GENOMIC DNA]</scope>
    <source>
        <strain evidence="8 9">SF5</strain>
    </source>
</reference>
<dbReference type="GO" id="GO:0003677">
    <property type="term" value="F:DNA binding"/>
    <property type="evidence" value="ECO:0007669"/>
    <property type="project" value="UniProtKB-KW"/>
</dbReference>
<accession>A0A976FRM2</accession>
<keyword evidence="6" id="KW-0539">Nucleus</keyword>
<comment type="function">
    <text evidence="1">Putative transcription factor.</text>
</comment>
<keyword evidence="5" id="KW-0804">Transcription</keyword>
<evidence type="ECO:0000313" key="8">
    <source>
        <dbReference type="EMBL" id="TDH71752.1"/>
    </source>
</evidence>
<evidence type="ECO:0000259" key="7">
    <source>
        <dbReference type="PROSITE" id="PS51519"/>
    </source>
</evidence>
<evidence type="ECO:0000256" key="2">
    <source>
        <dbReference type="ARBA" id="ARBA00023015"/>
    </source>
</evidence>
<evidence type="ECO:0000256" key="4">
    <source>
        <dbReference type="ARBA" id="ARBA00023125"/>
    </source>
</evidence>
<comment type="caution">
    <text evidence="8">The sequence shown here is derived from an EMBL/GenBank/DDBJ whole genome shotgun (WGS) entry which is preliminary data.</text>
</comment>
<gene>
    <name evidence="8" type="ORF">CCR75_001094</name>
</gene>
<dbReference type="GeneID" id="94344870"/>
<feature type="domain" description="RWP-RK" evidence="7">
    <location>
        <begin position="63"/>
        <end position="147"/>
    </location>
</feature>
<name>A0A976FRM2_BRELC</name>
<dbReference type="EMBL" id="SHOA02000015">
    <property type="protein sequence ID" value="TDH71752.1"/>
    <property type="molecule type" value="Genomic_DNA"/>
</dbReference>
<dbReference type="Pfam" id="PF02042">
    <property type="entry name" value="RWP-RK"/>
    <property type="match status" value="1"/>
</dbReference>
<dbReference type="KEGG" id="blac:94344870"/>